<dbReference type="AlphaFoldDB" id="A0AA37LVN8"/>
<keyword evidence="2" id="KW-1185">Reference proteome</keyword>
<comment type="caution">
    <text evidence="1">The sequence shown here is derived from an EMBL/GenBank/DDBJ whole genome shotgun (WGS) entry which is preliminary data.</text>
</comment>
<dbReference type="Proteomes" id="UP001055172">
    <property type="component" value="Unassembled WGS sequence"/>
</dbReference>
<protein>
    <submittedName>
        <fullName evidence="1">Uncharacterized protein</fullName>
    </submittedName>
</protein>
<proteinExistence type="predicted"/>
<evidence type="ECO:0000313" key="1">
    <source>
        <dbReference type="EMBL" id="GJC86202.1"/>
    </source>
</evidence>
<name>A0AA37LVN8_9PEZI</name>
<organism evidence="1 2">
    <name type="scientific">Colletotrichum liriopes</name>
    <dbReference type="NCBI Taxonomy" id="708192"/>
    <lineage>
        <taxon>Eukaryota</taxon>
        <taxon>Fungi</taxon>
        <taxon>Dikarya</taxon>
        <taxon>Ascomycota</taxon>
        <taxon>Pezizomycotina</taxon>
        <taxon>Sordariomycetes</taxon>
        <taxon>Hypocreomycetidae</taxon>
        <taxon>Glomerellales</taxon>
        <taxon>Glomerellaceae</taxon>
        <taxon>Colletotrichum</taxon>
        <taxon>Colletotrichum spaethianum species complex</taxon>
    </lineage>
</organism>
<evidence type="ECO:0000313" key="2">
    <source>
        <dbReference type="Proteomes" id="UP001055172"/>
    </source>
</evidence>
<accession>A0AA37LVN8</accession>
<dbReference type="EMBL" id="BPPX01000020">
    <property type="protein sequence ID" value="GJC86202.1"/>
    <property type="molecule type" value="Genomic_DNA"/>
</dbReference>
<gene>
    <name evidence="1" type="ORF">ColLi_09040</name>
</gene>
<reference evidence="1 2" key="1">
    <citation type="submission" date="2021-07" db="EMBL/GenBank/DDBJ databases">
        <title>Genome data of Colletotrichum spaethianum.</title>
        <authorList>
            <person name="Utami Y.D."/>
            <person name="Hiruma K."/>
        </authorList>
    </citation>
    <scope>NUCLEOTIDE SEQUENCE [LARGE SCALE GENOMIC DNA]</scope>
    <source>
        <strain evidence="1 2">MAFF 242679</strain>
    </source>
</reference>
<sequence>MQWLPSLLIAKVRVRAADQPFFDEGPIVEACSLRKYRSFRKHFVDLAREFESFTHGSKKIAMVHRNWNFKML</sequence>